<dbReference type="CDD" id="cd13925">
    <property type="entry name" value="RPF"/>
    <property type="match status" value="1"/>
</dbReference>
<organism evidence="5">
    <name type="scientific">Mycobacterium xenopi 4042</name>
    <dbReference type="NCBI Taxonomy" id="1299334"/>
    <lineage>
        <taxon>Bacteria</taxon>
        <taxon>Bacillati</taxon>
        <taxon>Actinomycetota</taxon>
        <taxon>Actinomycetes</taxon>
        <taxon>Mycobacteriales</taxon>
        <taxon>Mycobacteriaceae</taxon>
        <taxon>Mycobacterium</taxon>
    </lineage>
</organism>
<keyword evidence="2" id="KW-0378">Hydrolase</keyword>
<dbReference type="InterPro" id="IPR023346">
    <property type="entry name" value="Lysozyme-like_dom_sf"/>
</dbReference>
<name>X8BEC5_MYCXE</name>
<sequence>MKIVRRPLAKAVGTAAFVGAAMALSTGIANADTVNWDAVAQCESGGNWAADTGNGHYGGLQISQATWDANGGVGSPADASRQEQIRVANRILARQGAGRGLNARTVAAHRLPYGRHRCTKCWPRPLTSFQCSCRTGEYHRFLPLTTSKRAWISLCKDR</sequence>
<dbReference type="SUPFAM" id="SSF53955">
    <property type="entry name" value="Lysozyme-like"/>
    <property type="match status" value="1"/>
</dbReference>
<keyword evidence="3" id="KW-0732">Signal</keyword>
<evidence type="ECO:0000256" key="1">
    <source>
        <dbReference type="ARBA" id="ARBA00010830"/>
    </source>
</evidence>
<protein>
    <submittedName>
        <fullName evidence="5">Transglycosylase-like domain protein</fullName>
    </submittedName>
</protein>
<dbReference type="AlphaFoldDB" id="X8BEC5"/>
<dbReference type="GO" id="GO:0009372">
    <property type="term" value="P:quorum sensing"/>
    <property type="evidence" value="ECO:0007669"/>
    <property type="project" value="UniProtKB-ARBA"/>
</dbReference>
<dbReference type="InterPro" id="IPR010618">
    <property type="entry name" value="RPF"/>
</dbReference>
<evidence type="ECO:0000256" key="2">
    <source>
        <dbReference type="ARBA" id="ARBA00022801"/>
    </source>
</evidence>
<accession>X8BEC5</accession>
<feature type="chain" id="PRO_5004984021" evidence="3">
    <location>
        <begin position="32"/>
        <end position="158"/>
    </location>
</feature>
<dbReference type="GO" id="GO:0042127">
    <property type="term" value="P:regulation of cell population proliferation"/>
    <property type="evidence" value="ECO:0007669"/>
    <property type="project" value="UniProtKB-ARBA"/>
</dbReference>
<dbReference type="GO" id="GO:0016787">
    <property type="term" value="F:hydrolase activity"/>
    <property type="evidence" value="ECO:0007669"/>
    <property type="project" value="UniProtKB-KW"/>
</dbReference>
<comment type="similarity">
    <text evidence="1">Belongs to the transglycosylase family. Rpf subfamily.</text>
</comment>
<proteinExistence type="inferred from homology"/>
<evidence type="ECO:0000313" key="5">
    <source>
        <dbReference type="EMBL" id="EUA42482.1"/>
    </source>
</evidence>
<dbReference type="PATRIC" id="fig|1299334.3.peg.4507"/>
<dbReference type="Pfam" id="PF06737">
    <property type="entry name" value="Transglycosylas"/>
    <property type="match status" value="1"/>
</dbReference>
<feature type="signal peptide" evidence="3">
    <location>
        <begin position="1"/>
        <end position="31"/>
    </location>
</feature>
<evidence type="ECO:0000259" key="4">
    <source>
        <dbReference type="Pfam" id="PF06737"/>
    </source>
</evidence>
<dbReference type="GO" id="GO:0005576">
    <property type="term" value="C:extracellular region"/>
    <property type="evidence" value="ECO:0007669"/>
    <property type="project" value="UniProtKB-ARBA"/>
</dbReference>
<dbReference type="GO" id="GO:0010629">
    <property type="term" value="P:negative regulation of gene expression"/>
    <property type="evidence" value="ECO:0007669"/>
    <property type="project" value="UniProtKB-ARBA"/>
</dbReference>
<dbReference type="Gene3D" id="1.10.530.10">
    <property type="match status" value="1"/>
</dbReference>
<reference evidence="5" key="1">
    <citation type="submission" date="2014-01" db="EMBL/GenBank/DDBJ databases">
        <authorList>
            <person name="Brown-Elliot B."/>
            <person name="Wallace R."/>
            <person name="Lenaerts A."/>
            <person name="Ordway D."/>
            <person name="DeGroote M.A."/>
            <person name="Parker T."/>
            <person name="Sizemore C."/>
            <person name="Tallon L.J."/>
            <person name="Sadzewicz L.K."/>
            <person name="Sengamalay N."/>
            <person name="Fraser C.M."/>
            <person name="Hine E."/>
            <person name="Shefchek K.A."/>
            <person name="Das S.P."/>
            <person name="Tettelin H."/>
        </authorList>
    </citation>
    <scope>NUCLEOTIDE SEQUENCE [LARGE SCALE GENOMIC DNA]</scope>
    <source>
        <strain evidence="5">4042</strain>
    </source>
</reference>
<comment type="caution">
    <text evidence="5">The sequence shown here is derived from an EMBL/GenBank/DDBJ whole genome shotgun (WGS) entry which is preliminary data.</text>
</comment>
<dbReference type="EMBL" id="JAOB01000042">
    <property type="protein sequence ID" value="EUA42482.1"/>
    <property type="molecule type" value="Genomic_DNA"/>
</dbReference>
<feature type="domain" description="Resuscitation-promoting factor core lysozyme-like" evidence="4">
    <location>
        <begin position="31"/>
        <end position="98"/>
    </location>
</feature>
<gene>
    <name evidence="5" type="ORF">I553_6342</name>
</gene>
<evidence type="ECO:0000256" key="3">
    <source>
        <dbReference type="SAM" id="SignalP"/>
    </source>
</evidence>